<dbReference type="GO" id="GO:0003743">
    <property type="term" value="F:translation initiation factor activity"/>
    <property type="evidence" value="ECO:0007669"/>
    <property type="project" value="UniProtKB-KW"/>
</dbReference>
<dbReference type="AlphaFoldDB" id="A0A5S6QGY6"/>
<evidence type="ECO:0000256" key="1">
    <source>
        <dbReference type="ARBA" id="ARBA00022884"/>
    </source>
</evidence>
<dbReference type="WBParaSite" id="TMUE_2000006464.1">
    <property type="protein sequence ID" value="TMUE_2000006464.1"/>
    <property type="gene ID" value="WBGene00293205"/>
</dbReference>
<dbReference type="InterPro" id="IPR001040">
    <property type="entry name" value="TIF_eIF_4E"/>
</dbReference>
<protein>
    <submittedName>
        <fullName evidence="5">EIF-4F 25 kDa subunit</fullName>
    </submittedName>
</protein>
<dbReference type="SUPFAM" id="SSF55418">
    <property type="entry name" value="eIF4e-like"/>
    <property type="match status" value="1"/>
</dbReference>
<dbReference type="Gene3D" id="3.30.760.10">
    <property type="entry name" value="RNA Cap, Translation Initiation Factor Eif4e"/>
    <property type="match status" value="2"/>
</dbReference>
<keyword evidence="3" id="KW-0648">Protein biosynthesis</keyword>
<keyword evidence="4" id="KW-1185">Reference proteome</keyword>
<dbReference type="Proteomes" id="UP000046395">
    <property type="component" value="Unassembled WGS sequence"/>
</dbReference>
<dbReference type="STRING" id="70415.A0A5S6QGY6"/>
<name>A0A5S6QGY6_TRIMR</name>
<evidence type="ECO:0000256" key="3">
    <source>
        <dbReference type="RuleBase" id="RU004374"/>
    </source>
</evidence>
<dbReference type="Pfam" id="PF01652">
    <property type="entry name" value="IF4E"/>
    <property type="match status" value="2"/>
</dbReference>
<dbReference type="GO" id="GO:0016281">
    <property type="term" value="C:eukaryotic translation initiation factor 4F complex"/>
    <property type="evidence" value="ECO:0007669"/>
    <property type="project" value="TreeGrafter"/>
</dbReference>
<keyword evidence="3" id="KW-0396">Initiation factor</keyword>
<evidence type="ECO:0000313" key="5">
    <source>
        <dbReference type="WBParaSite" id="TMUE_2000006464.1"/>
    </source>
</evidence>
<comment type="similarity">
    <text evidence="3">Belongs to the eukaryotic initiation factor 4E family.</text>
</comment>
<proteinExistence type="inferred from homology"/>
<sequence>MEAKKEGALHLRFAPPLLFGRSATAAIPAQNARNVVSPHYPLNHSWCLWFLDGESTATSWEERLDRVAAVSTLEQFGVLYQSMKAPSELSSGRGRWVISMGDDMERMDCAWLRILTSIVGNCFDDLEKEICGVAANVRKRKSKICVWTKCGSEKNLTMQLGRLVKEFTEISGRITYELHEGRENDVHKAGKVLYSL</sequence>
<organism evidence="4 5">
    <name type="scientific">Trichuris muris</name>
    <name type="common">Mouse whipworm</name>
    <dbReference type="NCBI Taxonomy" id="70415"/>
    <lineage>
        <taxon>Eukaryota</taxon>
        <taxon>Metazoa</taxon>
        <taxon>Ecdysozoa</taxon>
        <taxon>Nematoda</taxon>
        <taxon>Enoplea</taxon>
        <taxon>Dorylaimia</taxon>
        <taxon>Trichinellida</taxon>
        <taxon>Trichuridae</taxon>
        <taxon>Trichuris</taxon>
    </lineage>
</organism>
<dbReference type="PANTHER" id="PTHR11960">
    <property type="entry name" value="EUKARYOTIC TRANSLATION INITIATION FACTOR 4E RELATED"/>
    <property type="match status" value="1"/>
</dbReference>
<dbReference type="GO" id="GO:0000340">
    <property type="term" value="F:RNA 7-methylguanosine cap binding"/>
    <property type="evidence" value="ECO:0007669"/>
    <property type="project" value="TreeGrafter"/>
</dbReference>
<reference evidence="5" key="1">
    <citation type="submission" date="2019-12" db="UniProtKB">
        <authorList>
            <consortium name="WormBaseParasite"/>
        </authorList>
    </citation>
    <scope>IDENTIFICATION</scope>
</reference>
<dbReference type="PANTHER" id="PTHR11960:SF60">
    <property type="entry name" value="EUKARYOTIC TRANSLATION INITIATION FACTOR ISOFORM 4E-2"/>
    <property type="match status" value="1"/>
</dbReference>
<evidence type="ECO:0000313" key="4">
    <source>
        <dbReference type="Proteomes" id="UP000046395"/>
    </source>
</evidence>
<keyword evidence="1 3" id="KW-0694">RNA-binding</keyword>
<comment type="subunit">
    <text evidence="2">EIF4F is a multi-subunit complex, the composition of which varies with external and internal environmental conditions. It is composed of at least EIF4A, EIF4E and EIF4G. EIF4E is also known to interact with other partners. In higher plants two isoforms of EIF4F have been identified, named isoform EIF4F and isoform EIF(iso)4F. Isoform EIF4F has subunits p220 and p26, whereas isoform EIF(iso)4F has subunits p82 and p28.</text>
</comment>
<evidence type="ECO:0000256" key="2">
    <source>
        <dbReference type="ARBA" id="ARBA00025991"/>
    </source>
</evidence>
<accession>A0A5S6QGY6</accession>
<dbReference type="InterPro" id="IPR023398">
    <property type="entry name" value="TIF_eIF4e-like"/>
</dbReference>